<dbReference type="Gene3D" id="2.60.450.10">
    <property type="entry name" value="Lipopolysaccharide (LPS) transport protein A like domain"/>
    <property type="match status" value="1"/>
</dbReference>
<dbReference type="AlphaFoldDB" id="A0A101JTH4"/>
<dbReference type="Proteomes" id="UP000053937">
    <property type="component" value="Unassembled WGS sequence"/>
</dbReference>
<keyword evidence="2" id="KW-1185">Reference proteome</keyword>
<organism evidence="1 2">
    <name type="scientific">Chlorobium limicola</name>
    <dbReference type="NCBI Taxonomy" id="1092"/>
    <lineage>
        <taxon>Bacteria</taxon>
        <taxon>Pseudomonadati</taxon>
        <taxon>Chlorobiota</taxon>
        <taxon>Chlorobiia</taxon>
        <taxon>Chlorobiales</taxon>
        <taxon>Chlorobiaceae</taxon>
        <taxon>Chlorobium/Pelodictyon group</taxon>
        <taxon>Chlorobium</taxon>
    </lineage>
</organism>
<accession>A0A101JTH4</accession>
<dbReference type="Pfam" id="PF06835">
    <property type="entry name" value="LptC"/>
    <property type="match status" value="1"/>
</dbReference>
<reference evidence="1 2" key="1">
    <citation type="submission" date="2015-10" db="EMBL/GenBank/DDBJ databases">
        <title>Draft Genome Sequence of Chlorobium limicola strain Frasassi Growing under Artificial Lighting in the Frasassi Cave System.</title>
        <authorList>
            <person name="Mansor M."/>
            <person name="Macalady J."/>
        </authorList>
    </citation>
    <scope>NUCLEOTIDE SEQUENCE [LARGE SCALE GENOMIC DNA]</scope>
    <source>
        <strain evidence="1 2">Frasassi</strain>
    </source>
</reference>
<protein>
    <submittedName>
        <fullName evidence="1">LPS export ABC transporter periplasmic protein LptC</fullName>
    </submittedName>
</protein>
<dbReference type="InterPro" id="IPR026265">
    <property type="entry name" value="LptC"/>
</dbReference>
<dbReference type="GO" id="GO:0015221">
    <property type="term" value="F:lipopolysaccharide transmembrane transporter activity"/>
    <property type="evidence" value="ECO:0007669"/>
    <property type="project" value="InterPro"/>
</dbReference>
<evidence type="ECO:0000313" key="2">
    <source>
        <dbReference type="Proteomes" id="UP000053937"/>
    </source>
</evidence>
<evidence type="ECO:0000313" key="1">
    <source>
        <dbReference type="EMBL" id="KUL32789.1"/>
    </source>
</evidence>
<dbReference type="InterPro" id="IPR010664">
    <property type="entry name" value="LipoPS_assembly_LptC-rel"/>
</dbReference>
<comment type="caution">
    <text evidence="1">The sequence shown here is derived from an EMBL/GenBank/DDBJ whole genome shotgun (WGS) entry which is preliminary data.</text>
</comment>
<sequence length="147" mass="16367">MKKTPFQESWNMSFFLTDAAIRKGTLNAGHAAEYRNNGKSTIYLDQGVHVVLYNDSGKPPTILDARKAVIHDNQDIEASGNVVVSSGKGNVIRTAYLKRTDRDRMIRSNSHVTITGQDGTVQGYGFESDQALKRYKIFRGSGESRVR</sequence>
<dbReference type="NCBIfam" id="TIGR04409">
    <property type="entry name" value="LptC_YrbK"/>
    <property type="match status" value="1"/>
</dbReference>
<dbReference type="GO" id="GO:0005886">
    <property type="term" value="C:plasma membrane"/>
    <property type="evidence" value="ECO:0007669"/>
    <property type="project" value="InterPro"/>
</dbReference>
<proteinExistence type="predicted"/>
<dbReference type="EMBL" id="LMBR01000016">
    <property type="protein sequence ID" value="KUL32789.1"/>
    <property type="molecule type" value="Genomic_DNA"/>
</dbReference>
<gene>
    <name evidence="1" type="ORF">ASB62_01400</name>
</gene>
<name>A0A101JTH4_CHLLI</name>